<dbReference type="GeneID" id="71927257"/>
<feature type="transmembrane region" description="Helical" evidence="1">
    <location>
        <begin position="91"/>
        <end position="115"/>
    </location>
</feature>
<gene>
    <name evidence="2" type="ORF">MW046_04380</name>
</gene>
<feature type="transmembrane region" description="Helical" evidence="1">
    <location>
        <begin position="57"/>
        <end position="79"/>
    </location>
</feature>
<dbReference type="KEGG" id="haad:MW046_04380"/>
<evidence type="ECO:0008006" key="4">
    <source>
        <dbReference type="Google" id="ProtNLM"/>
    </source>
</evidence>
<dbReference type="AlphaFoldDB" id="A0A8U0A4E7"/>
<evidence type="ECO:0000256" key="1">
    <source>
        <dbReference type="SAM" id="Phobius"/>
    </source>
</evidence>
<sequence length="164" mass="17514">MPFTPFHFGPALLFGVPLRRRLDFVTFLVANVIVDVRTTFVFFGILSGRLHGPLHTYLGATLLAGVLAGGVLICARLVPSVMDRIRSRPDSVGAVLLASVTGTWIHVTLDSVLYLDIQPFAPLSTNPLYGTISTGAIYAGCVFALGLGGVASLLMLRNWLSATN</sequence>
<keyword evidence="1" id="KW-1133">Transmembrane helix</keyword>
<organism evidence="2 3">
    <name type="scientific">Halocatena salina</name>
    <dbReference type="NCBI Taxonomy" id="2934340"/>
    <lineage>
        <taxon>Archaea</taxon>
        <taxon>Methanobacteriati</taxon>
        <taxon>Methanobacteriota</taxon>
        <taxon>Stenosarchaea group</taxon>
        <taxon>Halobacteria</taxon>
        <taxon>Halobacteriales</taxon>
        <taxon>Natronomonadaceae</taxon>
        <taxon>Halocatena</taxon>
    </lineage>
</organism>
<feature type="transmembrane region" description="Helical" evidence="1">
    <location>
        <begin position="135"/>
        <end position="156"/>
    </location>
</feature>
<reference evidence="2" key="1">
    <citation type="submission" date="2022-04" db="EMBL/GenBank/DDBJ databases">
        <title>Halocatena sp. nov., isolated from a salt lake.</title>
        <authorList>
            <person name="Cui H.-L."/>
        </authorList>
    </citation>
    <scope>NUCLEOTIDE SEQUENCE</scope>
    <source>
        <strain evidence="2">AD-1</strain>
    </source>
</reference>
<evidence type="ECO:0000313" key="3">
    <source>
        <dbReference type="Proteomes" id="UP000831768"/>
    </source>
</evidence>
<name>A0A8U0A4E7_9EURY</name>
<dbReference type="RefSeq" id="WP_247994351.1">
    <property type="nucleotide sequence ID" value="NZ_CP096019.1"/>
</dbReference>
<proteinExistence type="predicted"/>
<feature type="transmembrane region" description="Helical" evidence="1">
    <location>
        <begin position="24"/>
        <end position="45"/>
    </location>
</feature>
<protein>
    <recommendedName>
        <fullName evidence="4">Hydrolase</fullName>
    </recommendedName>
</protein>
<keyword evidence="1" id="KW-0472">Membrane</keyword>
<dbReference type="EMBL" id="CP096019">
    <property type="protein sequence ID" value="UPM43689.1"/>
    <property type="molecule type" value="Genomic_DNA"/>
</dbReference>
<evidence type="ECO:0000313" key="2">
    <source>
        <dbReference type="EMBL" id="UPM43689.1"/>
    </source>
</evidence>
<accession>A0A8U0A4E7</accession>
<keyword evidence="3" id="KW-1185">Reference proteome</keyword>
<dbReference type="Proteomes" id="UP000831768">
    <property type="component" value="Chromosome"/>
</dbReference>
<keyword evidence="1" id="KW-0812">Transmembrane</keyword>